<evidence type="ECO:0000313" key="1">
    <source>
        <dbReference type="EMBL" id="MCU9850378.1"/>
    </source>
</evidence>
<sequence>MTSFCYRDLSLALSMHQTCVGKMVRKWAEEGLIELSHVGDRKRRYYRVIQGKKPANTGTVTGNLWRAMRMLKSFTPLDLAAHARTPEVGVEERSALDYCEVLSRTGYLKLERKADARLHRAAVYRLIRNTGPIPPQPRRVTAVYDGNLAEYALGKEGVE</sequence>
<proteinExistence type="predicted"/>
<reference evidence="1 2" key="1">
    <citation type="submission" date="2022-10" db="EMBL/GenBank/DDBJ databases">
        <title>Defluviimonas sp. nov., isolated from ocean surface sediments.</title>
        <authorList>
            <person name="He W."/>
            <person name="Wang L."/>
            <person name="Zhang D.-F."/>
        </authorList>
    </citation>
    <scope>NUCLEOTIDE SEQUENCE [LARGE SCALE GENOMIC DNA]</scope>
    <source>
        <strain evidence="1 2">WL0024</strain>
    </source>
</reference>
<dbReference type="Proteomes" id="UP001209535">
    <property type="component" value="Unassembled WGS sequence"/>
</dbReference>
<accession>A0ABT2X8V3</accession>
<gene>
    <name evidence="1" type="ORF">OEZ60_20545</name>
</gene>
<dbReference type="EMBL" id="JAOVQO010000028">
    <property type="protein sequence ID" value="MCU9850378.1"/>
    <property type="molecule type" value="Genomic_DNA"/>
</dbReference>
<comment type="caution">
    <text evidence="1">The sequence shown here is derived from an EMBL/GenBank/DDBJ whole genome shotgun (WGS) entry which is preliminary data.</text>
</comment>
<name>A0ABT2X8V3_9RHOB</name>
<dbReference type="RefSeq" id="WP_263340411.1">
    <property type="nucleotide sequence ID" value="NZ_JAOVQO010000028.1"/>
</dbReference>
<protein>
    <submittedName>
        <fullName evidence="1">Uncharacterized protein</fullName>
    </submittedName>
</protein>
<keyword evidence="2" id="KW-1185">Reference proteome</keyword>
<evidence type="ECO:0000313" key="2">
    <source>
        <dbReference type="Proteomes" id="UP001209535"/>
    </source>
</evidence>
<organism evidence="1 2">
    <name type="scientific">Albidovulum salinarum</name>
    <dbReference type="NCBI Taxonomy" id="2984153"/>
    <lineage>
        <taxon>Bacteria</taxon>
        <taxon>Pseudomonadati</taxon>
        <taxon>Pseudomonadota</taxon>
        <taxon>Alphaproteobacteria</taxon>
        <taxon>Rhodobacterales</taxon>
        <taxon>Paracoccaceae</taxon>
        <taxon>Albidovulum</taxon>
    </lineage>
</organism>